<feature type="transmembrane region" description="Helical" evidence="7">
    <location>
        <begin position="167"/>
        <end position="194"/>
    </location>
</feature>
<comment type="caution">
    <text evidence="9">The sequence shown here is derived from an EMBL/GenBank/DDBJ whole genome shotgun (WGS) entry which is preliminary data.</text>
</comment>
<evidence type="ECO:0000256" key="4">
    <source>
        <dbReference type="ARBA" id="ARBA00022692"/>
    </source>
</evidence>
<dbReference type="Gene3D" id="1.20.1250.20">
    <property type="entry name" value="MFS general substrate transporter like domains"/>
    <property type="match status" value="2"/>
</dbReference>
<keyword evidence="3" id="KW-1003">Cell membrane</keyword>
<evidence type="ECO:0000259" key="8">
    <source>
        <dbReference type="PROSITE" id="PS50850"/>
    </source>
</evidence>
<feature type="transmembrane region" description="Helical" evidence="7">
    <location>
        <begin position="395"/>
        <end position="413"/>
    </location>
</feature>
<name>A0ABU0HMF9_9HYPH</name>
<keyword evidence="5 7" id="KW-1133">Transmembrane helix</keyword>
<feature type="transmembrane region" description="Helical" evidence="7">
    <location>
        <begin position="296"/>
        <end position="319"/>
    </location>
</feature>
<keyword evidence="10" id="KW-1185">Reference proteome</keyword>
<dbReference type="CDD" id="cd17316">
    <property type="entry name" value="MFS_SV2_like"/>
    <property type="match status" value="1"/>
</dbReference>
<evidence type="ECO:0000256" key="6">
    <source>
        <dbReference type="ARBA" id="ARBA00023136"/>
    </source>
</evidence>
<evidence type="ECO:0000256" key="7">
    <source>
        <dbReference type="SAM" id="Phobius"/>
    </source>
</evidence>
<feature type="transmembrane region" description="Helical" evidence="7">
    <location>
        <begin position="104"/>
        <end position="123"/>
    </location>
</feature>
<evidence type="ECO:0000313" key="9">
    <source>
        <dbReference type="EMBL" id="MDQ0443506.1"/>
    </source>
</evidence>
<dbReference type="EMBL" id="JAUSVV010000006">
    <property type="protein sequence ID" value="MDQ0443506.1"/>
    <property type="molecule type" value="Genomic_DNA"/>
</dbReference>
<dbReference type="Proteomes" id="UP001236369">
    <property type="component" value="Unassembled WGS sequence"/>
</dbReference>
<keyword evidence="2" id="KW-0813">Transport</keyword>
<dbReference type="PANTHER" id="PTHR43045:SF4">
    <property type="entry name" value="TRANSPORTER YDFJ-RELATED"/>
    <property type="match status" value="1"/>
</dbReference>
<dbReference type="InterPro" id="IPR011701">
    <property type="entry name" value="MFS"/>
</dbReference>
<feature type="domain" description="Major facilitator superfamily (MFS) profile" evidence="8">
    <location>
        <begin position="29"/>
        <end position="449"/>
    </location>
</feature>
<comment type="subcellular location">
    <subcellularLocation>
        <location evidence="1">Cell membrane</location>
        <topology evidence="1">Multi-pass membrane protein</topology>
    </subcellularLocation>
</comment>
<evidence type="ECO:0000256" key="1">
    <source>
        <dbReference type="ARBA" id="ARBA00004651"/>
    </source>
</evidence>
<feature type="transmembrane region" description="Helical" evidence="7">
    <location>
        <begin position="206"/>
        <end position="227"/>
    </location>
</feature>
<feature type="transmembrane region" description="Helical" evidence="7">
    <location>
        <begin position="419"/>
        <end position="444"/>
    </location>
</feature>
<dbReference type="InterPro" id="IPR020846">
    <property type="entry name" value="MFS_dom"/>
</dbReference>
<feature type="transmembrane region" description="Helical" evidence="7">
    <location>
        <begin position="70"/>
        <end position="92"/>
    </location>
</feature>
<feature type="transmembrane region" description="Helical" evidence="7">
    <location>
        <begin position="129"/>
        <end position="155"/>
    </location>
</feature>
<sequence length="457" mass="48816">MTSTSAAALPGREARAALADDHGEKRRSAIRGAFFSEYIDMFDIYLPVVALAPVMFLFQPKGLSPQVETVLASLVFITTLLGRPVGALIFGIVADKVGRRAASIYSVAGFGVITLLIGLLPTYETLGLASYLLLVLLRFLDGVFLGGGYTGAIPLAIEYSQKERRGFVGGLILAGFPAAYVSINLITMLMFTLFPLAGPGSPYTVWGWRIPFLVGAALAGLLALYYIRKVSESEVWKTKTRDGTAQAETLPLSSLLSGKGGRDLLQVLLLMTGFWTTQNLVTIYMPTGLLVKTLHLSGIALTATLMICYTVLFFSYIGAGLLGQAIGRRRFFAIIGPVIATAGAGILYVLTVTPDLAFGPRALLVTLLAVIVTSPWGVIVTYINERFATDVRATGFGIGFSLSVVIPSFYAFYMDWLSALMPLALTPVVLMMIGGLVGMVGALIGPETRDVDFGPGH</sequence>
<dbReference type="SUPFAM" id="SSF103473">
    <property type="entry name" value="MFS general substrate transporter"/>
    <property type="match status" value="1"/>
</dbReference>
<evidence type="ECO:0000256" key="3">
    <source>
        <dbReference type="ARBA" id="ARBA00022475"/>
    </source>
</evidence>
<feature type="transmembrane region" description="Helical" evidence="7">
    <location>
        <begin position="362"/>
        <end position="383"/>
    </location>
</feature>
<keyword evidence="6 7" id="KW-0472">Membrane</keyword>
<keyword evidence="4 7" id="KW-0812">Transmembrane</keyword>
<reference evidence="9 10" key="1">
    <citation type="submission" date="2023-07" db="EMBL/GenBank/DDBJ databases">
        <title>Genomic Encyclopedia of Type Strains, Phase IV (KMG-IV): sequencing the most valuable type-strain genomes for metagenomic binning, comparative biology and taxonomic classification.</title>
        <authorList>
            <person name="Goeker M."/>
        </authorList>
    </citation>
    <scope>NUCLEOTIDE SEQUENCE [LARGE SCALE GENOMIC DNA]</scope>
    <source>
        <strain evidence="9 10">DSM 19562</strain>
    </source>
</reference>
<dbReference type="InterPro" id="IPR036259">
    <property type="entry name" value="MFS_trans_sf"/>
</dbReference>
<organism evidence="9 10">
    <name type="scientific">Methylobacterium persicinum</name>
    <dbReference type="NCBI Taxonomy" id="374426"/>
    <lineage>
        <taxon>Bacteria</taxon>
        <taxon>Pseudomonadati</taxon>
        <taxon>Pseudomonadota</taxon>
        <taxon>Alphaproteobacteria</taxon>
        <taxon>Hyphomicrobiales</taxon>
        <taxon>Methylobacteriaceae</taxon>
        <taxon>Methylobacterium</taxon>
    </lineage>
</organism>
<dbReference type="RefSeq" id="WP_238247750.1">
    <property type="nucleotide sequence ID" value="NZ_BPQX01000013.1"/>
</dbReference>
<dbReference type="PROSITE" id="PS50850">
    <property type="entry name" value="MFS"/>
    <property type="match status" value="1"/>
</dbReference>
<dbReference type="PROSITE" id="PS00217">
    <property type="entry name" value="SUGAR_TRANSPORT_2"/>
    <property type="match status" value="1"/>
</dbReference>
<feature type="transmembrane region" description="Helical" evidence="7">
    <location>
        <begin position="331"/>
        <end position="350"/>
    </location>
</feature>
<dbReference type="InterPro" id="IPR005829">
    <property type="entry name" value="Sugar_transporter_CS"/>
</dbReference>
<evidence type="ECO:0000256" key="2">
    <source>
        <dbReference type="ARBA" id="ARBA00022448"/>
    </source>
</evidence>
<feature type="transmembrane region" description="Helical" evidence="7">
    <location>
        <begin position="35"/>
        <end position="58"/>
    </location>
</feature>
<proteinExistence type="predicted"/>
<protein>
    <submittedName>
        <fullName evidence="9">MFS family permease</fullName>
    </submittedName>
</protein>
<dbReference type="Pfam" id="PF07690">
    <property type="entry name" value="MFS_1"/>
    <property type="match status" value="1"/>
</dbReference>
<feature type="transmembrane region" description="Helical" evidence="7">
    <location>
        <begin position="264"/>
        <end position="284"/>
    </location>
</feature>
<accession>A0ABU0HMF9</accession>
<evidence type="ECO:0000313" key="10">
    <source>
        <dbReference type="Proteomes" id="UP001236369"/>
    </source>
</evidence>
<evidence type="ECO:0000256" key="5">
    <source>
        <dbReference type="ARBA" id="ARBA00022989"/>
    </source>
</evidence>
<dbReference type="PANTHER" id="PTHR43045">
    <property type="entry name" value="SHIKIMATE TRANSPORTER"/>
    <property type="match status" value="1"/>
</dbReference>
<gene>
    <name evidence="9" type="ORF">QO016_003009</name>
</gene>